<dbReference type="PROSITE" id="PS51900">
    <property type="entry name" value="CB"/>
    <property type="match status" value="1"/>
</dbReference>
<dbReference type="PANTHER" id="PTHR30629:SF2">
    <property type="entry name" value="PROPHAGE INTEGRASE INTS-RELATED"/>
    <property type="match status" value="1"/>
</dbReference>
<dbReference type="EMBL" id="JAPJDO010000010">
    <property type="protein sequence ID" value="MCX2937766.1"/>
    <property type="molecule type" value="Genomic_DNA"/>
</dbReference>
<reference evidence="8 9" key="1">
    <citation type="submission" date="2022-11" db="EMBL/GenBank/DDBJ databases">
        <title>Mycobacterium sp. nov.</title>
        <authorList>
            <person name="Papic B."/>
            <person name="Spicic S."/>
            <person name="Duvnjak S."/>
        </authorList>
    </citation>
    <scope>NUCLEOTIDE SEQUENCE [LARGE SCALE GENOMIC DNA]</scope>
    <source>
        <strain evidence="8 9">CVI_P4</strain>
    </source>
</reference>
<sequence>MAKAKQKRRAAGEGGLFLRGDGMWVGSVEIPTTDGSRRQKRVYSKDYNKCAEKKRELEDAVRDGVIPNASTTVGRWLTEWLTDIKGPRVRPNTRKFYEEAIRLHITPQIGKKRLDRLTPADVRMMLGAIATSRNKQRAHQTLNLALKAAVKDGMIRRNVCEVVDKPRHLAAERPPFTFDEAQAIIRAAIEIEAERGPGEPAIATRWAAAFLSGARKAELCGLELDRLDLDNGLFDFSWQLQQLTKVHGCGEPVDGVHPCEVNRARRKRAAYCPQARWNFEDGFDYRECYKSLVWTRPKTKTGVRIVPIIDPLLEMVRWHVENDHEPNPHGLVWHWPDGRPISPTDDFELWQQVLRRAGIPDESAATLHSARHSTATMLQAAGVPEEVRMQIMGQSSAAAHRGYVHIDQTQTRAALLNLAPLLALDEHGTDEHD</sequence>
<evidence type="ECO:0000256" key="5">
    <source>
        <dbReference type="PROSITE-ProRule" id="PRU01248"/>
    </source>
</evidence>
<name>A0ABT3SE32_9MYCO</name>
<dbReference type="InterPro" id="IPR010998">
    <property type="entry name" value="Integrase_recombinase_N"/>
</dbReference>
<dbReference type="SUPFAM" id="SSF56349">
    <property type="entry name" value="DNA breaking-rejoining enzymes"/>
    <property type="match status" value="1"/>
</dbReference>
<protein>
    <submittedName>
        <fullName evidence="8">Site-specific integrase</fullName>
    </submittedName>
</protein>
<evidence type="ECO:0000256" key="4">
    <source>
        <dbReference type="ARBA" id="ARBA00023172"/>
    </source>
</evidence>
<dbReference type="PROSITE" id="PS51898">
    <property type="entry name" value="TYR_RECOMBINASE"/>
    <property type="match status" value="1"/>
</dbReference>
<keyword evidence="4" id="KW-0233">DNA recombination</keyword>
<evidence type="ECO:0000256" key="3">
    <source>
        <dbReference type="ARBA" id="ARBA00023125"/>
    </source>
</evidence>
<accession>A0ABT3SE32</accession>
<keyword evidence="3 5" id="KW-0238">DNA-binding</keyword>
<comment type="similarity">
    <text evidence="1">Belongs to the 'phage' integrase family.</text>
</comment>
<comment type="caution">
    <text evidence="8">The sequence shown here is derived from an EMBL/GenBank/DDBJ whole genome shotgun (WGS) entry which is preliminary data.</text>
</comment>
<dbReference type="RefSeq" id="WP_265997424.1">
    <property type="nucleotide sequence ID" value="NZ_JAPJDN010000010.1"/>
</dbReference>
<dbReference type="InterPro" id="IPR004107">
    <property type="entry name" value="Integrase_SAM-like_N"/>
</dbReference>
<dbReference type="InterPro" id="IPR013762">
    <property type="entry name" value="Integrase-like_cat_sf"/>
</dbReference>
<evidence type="ECO:0000259" key="6">
    <source>
        <dbReference type="PROSITE" id="PS51898"/>
    </source>
</evidence>
<feature type="domain" description="Core-binding (CB)" evidence="7">
    <location>
        <begin position="71"/>
        <end position="150"/>
    </location>
</feature>
<evidence type="ECO:0000256" key="1">
    <source>
        <dbReference type="ARBA" id="ARBA00008857"/>
    </source>
</evidence>
<dbReference type="InterPro" id="IPR044068">
    <property type="entry name" value="CB"/>
</dbReference>
<dbReference type="Proteomes" id="UP001300745">
    <property type="component" value="Unassembled WGS sequence"/>
</dbReference>
<gene>
    <name evidence="8" type="ORF">ORI27_13740</name>
</gene>
<evidence type="ECO:0000313" key="9">
    <source>
        <dbReference type="Proteomes" id="UP001300745"/>
    </source>
</evidence>
<dbReference type="Gene3D" id="1.10.443.10">
    <property type="entry name" value="Intergrase catalytic core"/>
    <property type="match status" value="1"/>
</dbReference>
<keyword evidence="9" id="KW-1185">Reference proteome</keyword>
<evidence type="ECO:0000256" key="2">
    <source>
        <dbReference type="ARBA" id="ARBA00022908"/>
    </source>
</evidence>
<keyword evidence="2" id="KW-0229">DNA integration</keyword>
<dbReference type="Pfam" id="PF00589">
    <property type="entry name" value="Phage_integrase"/>
    <property type="match status" value="1"/>
</dbReference>
<dbReference type="InterPro" id="IPR011010">
    <property type="entry name" value="DNA_brk_join_enz"/>
</dbReference>
<organism evidence="8 9">
    <name type="scientific">Mycobacterium pinniadriaticum</name>
    <dbReference type="NCBI Taxonomy" id="2994102"/>
    <lineage>
        <taxon>Bacteria</taxon>
        <taxon>Bacillati</taxon>
        <taxon>Actinomycetota</taxon>
        <taxon>Actinomycetes</taxon>
        <taxon>Mycobacteriales</taxon>
        <taxon>Mycobacteriaceae</taxon>
        <taxon>Mycobacterium</taxon>
    </lineage>
</organism>
<feature type="domain" description="Tyr recombinase" evidence="6">
    <location>
        <begin position="171"/>
        <end position="416"/>
    </location>
</feature>
<evidence type="ECO:0000313" key="8">
    <source>
        <dbReference type="EMBL" id="MCX2937766.1"/>
    </source>
</evidence>
<dbReference type="Gene3D" id="1.10.150.130">
    <property type="match status" value="1"/>
</dbReference>
<dbReference type="InterPro" id="IPR002104">
    <property type="entry name" value="Integrase_catalytic"/>
</dbReference>
<dbReference type="PANTHER" id="PTHR30629">
    <property type="entry name" value="PROPHAGE INTEGRASE"/>
    <property type="match status" value="1"/>
</dbReference>
<dbReference type="Pfam" id="PF14659">
    <property type="entry name" value="Phage_int_SAM_3"/>
    <property type="match status" value="1"/>
</dbReference>
<dbReference type="InterPro" id="IPR050808">
    <property type="entry name" value="Phage_Integrase"/>
</dbReference>
<proteinExistence type="inferred from homology"/>
<evidence type="ECO:0000259" key="7">
    <source>
        <dbReference type="PROSITE" id="PS51900"/>
    </source>
</evidence>